<dbReference type="GO" id="GO:0009098">
    <property type="term" value="P:L-leucine biosynthetic process"/>
    <property type="evidence" value="ECO:0007669"/>
    <property type="project" value="UniProtKB-UniRule"/>
</dbReference>
<evidence type="ECO:0000256" key="3">
    <source>
        <dbReference type="ARBA" id="ARBA00004729"/>
    </source>
</evidence>
<keyword evidence="16" id="KW-1185">Reference proteome</keyword>
<evidence type="ECO:0000256" key="9">
    <source>
        <dbReference type="ARBA" id="ARBA00023004"/>
    </source>
</evidence>
<dbReference type="NCBIfam" id="TIGR00170">
    <property type="entry name" value="leuC"/>
    <property type="match status" value="1"/>
</dbReference>
<dbReference type="PRINTS" id="PR00415">
    <property type="entry name" value="ACONITASE"/>
</dbReference>
<dbReference type="Proteomes" id="UP000198615">
    <property type="component" value="Unassembled WGS sequence"/>
</dbReference>
<keyword evidence="8 13" id="KW-0479">Metal-binding</keyword>
<evidence type="ECO:0000256" key="5">
    <source>
        <dbReference type="ARBA" id="ARBA00022430"/>
    </source>
</evidence>
<dbReference type="EC" id="4.2.1.33" evidence="13"/>
<keyword evidence="5 13" id="KW-0432">Leucine biosynthesis</keyword>
<evidence type="ECO:0000256" key="8">
    <source>
        <dbReference type="ARBA" id="ARBA00022723"/>
    </source>
</evidence>
<dbReference type="NCBIfam" id="NF004016">
    <property type="entry name" value="PRK05478.1"/>
    <property type="match status" value="1"/>
</dbReference>
<dbReference type="OrthoDB" id="9802769at2"/>
<comment type="cofactor">
    <cofactor evidence="13">
        <name>[4Fe-4S] cluster</name>
        <dbReference type="ChEBI" id="CHEBI:49883"/>
    </cofactor>
    <text evidence="13">Binds 1 [4Fe-4S] cluster per subunit.</text>
</comment>
<feature type="binding site" evidence="13">
    <location>
        <position position="348"/>
    </location>
    <ligand>
        <name>[4Fe-4S] cluster</name>
        <dbReference type="ChEBI" id="CHEBI:49883"/>
    </ligand>
</feature>
<feature type="binding site" evidence="13">
    <location>
        <position position="406"/>
    </location>
    <ligand>
        <name>[4Fe-4S] cluster</name>
        <dbReference type="ChEBI" id="CHEBI:49883"/>
    </ligand>
</feature>
<dbReference type="RefSeq" id="WP_093148801.1">
    <property type="nucleotide sequence ID" value="NZ_FNBW01000003.1"/>
</dbReference>
<dbReference type="NCBIfam" id="NF009116">
    <property type="entry name" value="PRK12466.1"/>
    <property type="match status" value="1"/>
</dbReference>
<dbReference type="SUPFAM" id="SSF53732">
    <property type="entry name" value="Aconitase iron-sulfur domain"/>
    <property type="match status" value="1"/>
</dbReference>
<accession>A0A8G2EXF7</accession>
<evidence type="ECO:0000256" key="11">
    <source>
        <dbReference type="ARBA" id="ARBA00023239"/>
    </source>
</evidence>
<gene>
    <name evidence="13" type="primary">leuC</name>
    <name evidence="15" type="ORF">SAMN05660686_01122</name>
</gene>
<dbReference type="InterPro" id="IPR033941">
    <property type="entry name" value="IPMI_cat"/>
</dbReference>
<dbReference type="GO" id="GO:0003861">
    <property type="term" value="F:3-isopropylmalate dehydratase activity"/>
    <property type="evidence" value="ECO:0007669"/>
    <property type="project" value="UniProtKB-UniRule"/>
</dbReference>
<evidence type="ECO:0000256" key="4">
    <source>
        <dbReference type="ARBA" id="ARBA00011271"/>
    </source>
</evidence>
<dbReference type="GO" id="GO:0046872">
    <property type="term" value="F:metal ion binding"/>
    <property type="evidence" value="ECO:0007669"/>
    <property type="project" value="UniProtKB-KW"/>
</dbReference>
<dbReference type="Pfam" id="PF00330">
    <property type="entry name" value="Aconitase"/>
    <property type="match status" value="1"/>
</dbReference>
<dbReference type="HAMAP" id="MF_01026">
    <property type="entry name" value="LeuC_type1"/>
    <property type="match status" value="1"/>
</dbReference>
<evidence type="ECO:0000256" key="6">
    <source>
        <dbReference type="ARBA" id="ARBA00022485"/>
    </source>
</evidence>
<keyword evidence="7 13" id="KW-0028">Amino-acid biosynthesis</keyword>
<evidence type="ECO:0000256" key="13">
    <source>
        <dbReference type="HAMAP-Rule" id="MF_01026"/>
    </source>
</evidence>
<keyword evidence="12 13" id="KW-0100">Branched-chain amino acid biosynthesis</keyword>
<dbReference type="PANTHER" id="PTHR43822">
    <property type="entry name" value="HOMOACONITASE, MITOCHONDRIAL-RELATED"/>
    <property type="match status" value="1"/>
</dbReference>
<feature type="domain" description="Aconitase/3-isopropylmalate dehydratase large subunit alpha/beta/alpha" evidence="14">
    <location>
        <begin position="9"/>
        <end position="456"/>
    </location>
</feature>
<comment type="function">
    <text evidence="2 13">Catalyzes the isomerization between 2-isopropylmalate and 3-isopropylmalate, via the formation of 2-isopropylmaleate.</text>
</comment>
<comment type="similarity">
    <text evidence="13">Belongs to the aconitase/IPM isomerase family. LeuC type 1 subfamily.</text>
</comment>
<comment type="caution">
    <text evidence="15">The sequence shown here is derived from an EMBL/GenBank/DDBJ whole genome shotgun (WGS) entry which is preliminary data.</text>
</comment>
<feature type="binding site" evidence="13">
    <location>
        <position position="409"/>
    </location>
    <ligand>
        <name>[4Fe-4S] cluster</name>
        <dbReference type="ChEBI" id="CHEBI:49883"/>
    </ligand>
</feature>
<dbReference type="InterPro" id="IPR036008">
    <property type="entry name" value="Aconitase_4Fe-4S_dom"/>
</dbReference>
<dbReference type="InterPro" id="IPR018136">
    <property type="entry name" value="Aconitase_4Fe-4S_BS"/>
</dbReference>
<comment type="catalytic activity">
    <reaction evidence="1 13">
        <text>(2R,3S)-3-isopropylmalate = (2S)-2-isopropylmalate</text>
        <dbReference type="Rhea" id="RHEA:32287"/>
        <dbReference type="ChEBI" id="CHEBI:1178"/>
        <dbReference type="ChEBI" id="CHEBI:35121"/>
        <dbReference type="EC" id="4.2.1.33"/>
    </reaction>
</comment>
<evidence type="ECO:0000313" key="16">
    <source>
        <dbReference type="Proteomes" id="UP000198615"/>
    </source>
</evidence>
<reference evidence="15 16" key="1">
    <citation type="submission" date="2016-10" db="EMBL/GenBank/DDBJ databases">
        <authorList>
            <person name="Varghese N."/>
            <person name="Submissions S."/>
        </authorList>
    </citation>
    <scope>NUCLEOTIDE SEQUENCE [LARGE SCALE GENOMIC DNA]</scope>
    <source>
        <strain evidence="15 16">DSM 18839</strain>
    </source>
</reference>
<evidence type="ECO:0000256" key="7">
    <source>
        <dbReference type="ARBA" id="ARBA00022605"/>
    </source>
</evidence>
<evidence type="ECO:0000256" key="12">
    <source>
        <dbReference type="ARBA" id="ARBA00023304"/>
    </source>
</evidence>
<sequence length="467" mass="50422">MTEQLTLFEKIWRAHTVTARDDGQTLLWIDRHLCHEGSFHAFEKLAMSGRKVRRPDLTFSIADHYVPTRNREVGPDEPEIATMIRLLDEHSRTNGIRQFGLGDPEQGIVHVVGPELGLTQPGIMLVCGDSHTSTHGAFGALAFGIGASEVSHVLATQTLWQKRPRTMRITVDGQLGPHVTAKDLILSVIARIGADGAAGHVIEYAGEAIRGLSMEARMTVCNMSIEAGGRAGMIAPDDTTISWLKGRRYMPKGDDWEAAVAFWRGLKTDEGAVFDREVRLHADEIAPTVTWGTSPEHALPVTAAVPDPSGEANEGRRTTFEKAVDYMGLTPGAPLDGLRVDRVFIGSCTNARIEDLRAAAAILKDRSTKVPTMIVPGSTMVKRQAEQEGLDRIFTGAGAEWLESGCSMCAATNGDMVPPGERCASTTNRNFRGRQGPGSRTHLMSPAMAAAAAVTGTITDVRKLAEG</sequence>
<dbReference type="UniPathway" id="UPA00048">
    <property type="reaction ID" value="UER00071"/>
</dbReference>
<evidence type="ECO:0000256" key="2">
    <source>
        <dbReference type="ARBA" id="ARBA00002695"/>
    </source>
</evidence>
<keyword evidence="9 13" id="KW-0408">Iron</keyword>
<comment type="subunit">
    <text evidence="4 13">Heterodimer of LeuC and LeuD.</text>
</comment>
<keyword evidence="6 13" id="KW-0004">4Fe-4S</keyword>
<evidence type="ECO:0000256" key="10">
    <source>
        <dbReference type="ARBA" id="ARBA00023014"/>
    </source>
</evidence>
<name>A0A8G2EXF7_9PROT</name>
<dbReference type="InterPro" id="IPR050067">
    <property type="entry name" value="IPM_dehydratase_rel_enz"/>
</dbReference>
<dbReference type="Gene3D" id="3.30.499.10">
    <property type="entry name" value="Aconitase, domain 3"/>
    <property type="match status" value="2"/>
</dbReference>
<dbReference type="AlphaFoldDB" id="A0A8G2EXF7"/>
<proteinExistence type="inferred from homology"/>
<dbReference type="EMBL" id="FNBW01000003">
    <property type="protein sequence ID" value="SDF38905.1"/>
    <property type="molecule type" value="Genomic_DNA"/>
</dbReference>
<evidence type="ECO:0000259" key="14">
    <source>
        <dbReference type="Pfam" id="PF00330"/>
    </source>
</evidence>
<protein>
    <recommendedName>
        <fullName evidence="13">3-isopropylmalate dehydratase large subunit</fullName>
        <ecNumber evidence="13">4.2.1.33</ecNumber>
    </recommendedName>
    <alternativeName>
        <fullName evidence="13">Alpha-IPM isomerase</fullName>
        <shortName evidence="13">IPMI</shortName>
    </alternativeName>
    <alternativeName>
        <fullName evidence="13">Isopropylmalate isomerase</fullName>
    </alternativeName>
</protein>
<dbReference type="InterPro" id="IPR001030">
    <property type="entry name" value="Acoase/IPM_deHydtase_lsu_aba"/>
</dbReference>
<comment type="pathway">
    <text evidence="3 13">Amino-acid biosynthesis; L-leucine biosynthesis; L-leucine from 3-methyl-2-oxobutanoate: step 2/4.</text>
</comment>
<organism evidence="15 16">
    <name type="scientific">Thalassobaculum litoreum DSM 18839</name>
    <dbReference type="NCBI Taxonomy" id="1123362"/>
    <lineage>
        <taxon>Bacteria</taxon>
        <taxon>Pseudomonadati</taxon>
        <taxon>Pseudomonadota</taxon>
        <taxon>Alphaproteobacteria</taxon>
        <taxon>Rhodospirillales</taxon>
        <taxon>Thalassobaculaceae</taxon>
        <taxon>Thalassobaculum</taxon>
    </lineage>
</organism>
<dbReference type="InterPro" id="IPR004430">
    <property type="entry name" value="3-IsopropMal_deHydase_lsu"/>
</dbReference>
<dbReference type="GO" id="GO:0051539">
    <property type="term" value="F:4 iron, 4 sulfur cluster binding"/>
    <property type="evidence" value="ECO:0007669"/>
    <property type="project" value="UniProtKB-KW"/>
</dbReference>
<keyword evidence="10 13" id="KW-0411">Iron-sulfur</keyword>
<keyword evidence="11 13" id="KW-0456">Lyase</keyword>
<evidence type="ECO:0000313" key="15">
    <source>
        <dbReference type="EMBL" id="SDF38905.1"/>
    </source>
</evidence>
<dbReference type="InterPro" id="IPR015931">
    <property type="entry name" value="Acnase/IPM_dHydase_lsu_aba_1/3"/>
</dbReference>
<dbReference type="PANTHER" id="PTHR43822:SF9">
    <property type="entry name" value="3-ISOPROPYLMALATE DEHYDRATASE"/>
    <property type="match status" value="1"/>
</dbReference>
<evidence type="ECO:0000256" key="1">
    <source>
        <dbReference type="ARBA" id="ARBA00000491"/>
    </source>
</evidence>
<dbReference type="CDD" id="cd01583">
    <property type="entry name" value="IPMI"/>
    <property type="match status" value="1"/>
</dbReference>
<dbReference type="PROSITE" id="PS00450">
    <property type="entry name" value="ACONITASE_1"/>
    <property type="match status" value="1"/>
</dbReference>